<evidence type="ECO:0000313" key="2">
    <source>
        <dbReference type="EMBL" id="KAK4325586.1"/>
    </source>
</evidence>
<evidence type="ECO:0000256" key="1">
    <source>
        <dbReference type="SAM" id="MobiDB-lite"/>
    </source>
</evidence>
<gene>
    <name evidence="2" type="ORF">Pmani_003829</name>
</gene>
<comment type="caution">
    <text evidence="2">The sequence shown here is derived from an EMBL/GenBank/DDBJ whole genome shotgun (WGS) entry which is preliminary data.</text>
</comment>
<reference evidence="2" key="1">
    <citation type="submission" date="2023-11" db="EMBL/GenBank/DDBJ databases">
        <title>Genome assemblies of two species of porcelain crab, Petrolisthes cinctipes and Petrolisthes manimaculis (Anomura: Porcellanidae).</title>
        <authorList>
            <person name="Angst P."/>
        </authorList>
    </citation>
    <scope>NUCLEOTIDE SEQUENCE</scope>
    <source>
        <strain evidence="2">PB745_02</strain>
        <tissue evidence="2">Gill</tissue>
    </source>
</reference>
<organism evidence="2 3">
    <name type="scientific">Petrolisthes manimaculis</name>
    <dbReference type="NCBI Taxonomy" id="1843537"/>
    <lineage>
        <taxon>Eukaryota</taxon>
        <taxon>Metazoa</taxon>
        <taxon>Ecdysozoa</taxon>
        <taxon>Arthropoda</taxon>
        <taxon>Crustacea</taxon>
        <taxon>Multicrustacea</taxon>
        <taxon>Malacostraca</taxon>
        <taxon>Eumalacostraca</taxon>
        <taxon>Eucarida</taxon>
        <taxon>Decapoda</taxon>
        <taxon>Pleocyemata</taxon>
        <taxon>Anomura</taxon>
        <taxon>Galatheoidea</taxon>
        <taxon>Porcellanidae</taxon>
        <taxon>Petrolisthes</taxon>
    </lineage>
</organism>
<dbReference type="EMBL" id="JAWZYT010000271">
    <property type="protein sequence ID" value="KAK4325586.1"/>
    <property type="molecule type" value="Genomic_DNA"/>
</dbReference>
<keyword evidence="3" id="KW-1185">Reference proteome</keyword>
<sequence>MEVRIERQRRRHGGKDREAGEGWKQGYRGQGRRHGGKDRGGKGGGMEARIEGKRRRHGGAVRGPASSEEEKEDTCEADRDGTTYLNYVKVMLKYRKIAAPEVPEFCRETKFSGNFKF</sequence>
<evidence type="ECO:0000313" key="3">
    <source>
        <dbReference type="Proteomes" id="UP001292094"/>
    </source>
</evidence>
<protein>
    <submittedName>
        <fullName evidence="2">Uncharacterized protein</fullName>
    </submittedName>
</protein>
<dbReference type="AlphaFoldDB" id="A0AAE1QFS4"/>
<name>A0AAE1QFS4_9EUCA</name>
<accession>A0AAE1QFS4</accession>
<proteinExistence type="predicted"/>
<dbReference type="Proteomes" id="UP001292094">
    <property type="component" value="Unassembled WGS sequence"/>
</dbReference>
<feature type="region of interest" description="Disordered" evidence="1">
    <location>
        <begin position="1"/>
        <end position="77"/>
    </location>
</feature>